<evidence type="ECO:0000313" key="1">
    <source>
        <dbReference type="EMBL" id="DAF56578.1"/>
    </source>
</evidence>
<name>A0A8S5T1A9_9CAUD</name>
<proteinExistence type="predicted"/>
<organism evidence="1">
    <name type="scientific">Siphoviridae sp. ctSOv1</name>
    <dbReference type="NCBI Taxonomy" id="2827872"/>
    <lineage>
        <taxon>Viruses</taxon>
        <taxon>Duplodnaviria</taxon>
        <taxon>Heunggongvirae</taxon>
        <taxon>Uroviricota</taxon>
        <taxon>Caudoviricetes</taxon>
    </lineage>
</organism>
<dbReference type="EMBL" id="BK032719">
    <property type="protein sequence ID" value="DAF56578.1"/>
    <property type="molecule type" value="Genomic_DNA"/>
</dbReference>
<accession>A0A8S5T1A9</accession>
<reference evidence="1" key="1">
    <citation type="journal article" date="2021" name="Proc. Natl. Acad. Sci. U.S.A.">
        <title>A Catalog of Tens of Thousands of Viruses from Human Metagenomes Reveals Hidden Associations with Chronic Diseases.</title>
        <authorList>
            <person name="Tisza M.J."/>
            <person name="Buck C.B."/>
        </authorList>
    </citation>
    <scope>NUCLEOTIDE SEQUENCE</scope>
    <source>
        <strain evidence="1">CtSOv1</strain>
    </source>
</reference>
<protein>
    <submittedName>
        <fullName evidence="1">Uncharacterized protein</fullName>
    </submittedName>
</protein>
<sequence>MFLLCKQGKVHHHKGTYLLMFSSETACYYVPLE</sequence>